<feature type="transmembrane region" description="Helical" evidence="1">
    <location>
        <begin position="61"/>
        <end position="82"/>
    </location>
</feature>
<evidence type="ECO:0008006" key="4">
    <source>
        <dbReference type="Google" id="ProtNLM"/>
    </source>
</evidence>
<dbReference type="GeneID" id="97301612"/>
<name>A0A4Y3NHI7_PAEAU</name>
<evidence type="ECO:0000313" key="2">
    <source>
        <dbReference type="EMBL" id="GEB20683.1"/>
    </source>
</evidence>
<keyword evidence="1" id="KW-0472">Membrane</keyword>
<protein>
    <recommendedName>
        <fullName evidence="4">Integral membrane protein</fullName>
    </recommendedName>
</protein>
<dbReference type="Proteomes" id="UP000317715">
    <property type="component" value="Unassembled WGS sequence"/>
</dbReference>
<accession>A0A4Y3NHI7</accession>
<keyword evidence="1" id="KW-0812">Transmembrane</keyword>
<feature type="transmembrane region" description="Helical" evidence="1">
    <location>
        <begin position="30"/>
        <end position="49"/>
    </location>
</feature>
<gene>
    <name evidence="2" type="ORF">AAU01_34380</name>
</gene>
<proteinExistence type="predicted"/>
<keyword evidence="1" id="KW-1133">Transmembrane helix</keyword>
<dbReference type="EMBL" id="BJMD01000024">
    <property type="protein sequence ID" value="GEB20683.1"/>
    <property type="molecule type" value="Genomic_DNA"/>
</dbReference>
<reference evidence="2 3" key="1">
    <citation type="submission" date="2019-06" db="EMBL/GenBank/DDBJ databases">
        <title>Whole genome shotgun sequence of Paenarthrobacter aurescens NBRC 12136.</title>
        <authorList>
            <person name="Hosoyama A."/>
            <person name="Uohara A."/>
            <person name="Ohji S."/>
            <person name="Ichikawa N."/>
        </authorList>
    </citation>
    <scope>NUCLEOTIDE SEQUENCE [LARGE SCALE GENOMIC DNA]</scope>
    <source>
        <strain evidence="2 3">NBRC 12136</strain>
    </source>
</reference>
<dbReference type="OrthoDB" id="4964714at2"/>
<comment type="caution">
    <text evidence="2">The sequence shown here is derived from an EMBL/GenBank/DDBJ whole genome shotgun (WGS) entry which is preliminary data.</text>
</comment>
<organism evidence="2 3">
    <name type="scientific">Paenarthrobacter aurescens</name>
    <name type="common">Arthrobacter aurescens</name>
    <dbReference type="NCBI Taxonomy" id="43663"/>
    <lineage>
        <taxon>Bacteria</taxon>
        <taxon>Bacillati</taxon>
        <taxon>Actinomycetota</taxon>
        <taxon>Actinomycetes</taxon>
        <taxon>Micrococcales</taxon>
        <taxon>Micrococcaceae</taxon>
        <taxon>Paenarthrobacter</taxon>
    </lineage>
</organism>
<dbReference type="AlphaFoldDB" id="A0A4Y3NHI7"/>
<dbReference type="RefSeq" id="WP_141285659.1">
    <property type="nucleotide sequence ID" value="NZ_BAAAWK010000001.1"/>
</dbReference>
<keyword evidence="3" id="KW-1185">Reference proteome</keyword>
<evidence type="ECO:0000313" key="3">
    <source>
        <dbReference type="Proteomes" id="UP000317715"/>
    </source>
</evidence>
<evidence type="ECO:0000256" key="1">
    <source>
        <dbReference type="SAM" id="Phobius"/>
    </source>
</evidence>
<sequence>MLSLVVVVLATIATGFIVWANDKRHSKYGIALPAGVSAAVGTLSWIAFISAGLGYQPGATWIPWVLPIVLGTAAAAGVVVFLGRTRTRHDTAALTKALRL</sequence>